<dbReference type="FunFam" id="2.30.38.10:FF:000001">
    <property type="entry name" value="Non-ribosomal peptide synthetase PvdI"/>
    <property type="match status" value="1"/>
</dbReference>
<dbReference type="SUPFAM" id="SSF47336">
    <property type="entry name" value="ACP-like"/>
    <property type="match status" value="1"/>
</dbReference>
<dbReference type="CDD" id="cd00609">
    <property type="entry name" value="AAT_like"/>
    <property type="match status" value="1"/>
</dbReference>
<dbReference type="NCBIfam" id="NF005855">
    <property type="entry name" value="PRK07777.1"/>
    <property type="match status" value="1"/>
</dbReference>
<dbReference type="FunFam" id="3.40.640.10:FF:000033">
    <property type="entry name" value="Aspartate aminotransferase"/>
    <property type="match status" value="1"/>
</dbReference>
<dbReference type="PANTHER" id="PTHR45527:SF1">
    <property type="entry name" value="FATTY ACID SYNTHASE"/>
    <property type="match status" value="1"/>
</dbReference>
<dbReference type="GO" id="GO:0030170">
    <property type="term" value="F:pyridoxal phosphate binding"/>
    <property type="evidence" value="ECO:0007669"/>
    <property type="project" value="InterPro"/>
</dbReference>
<dbReference type="InterPro" id="IPR045851">
    <property type="entry name" value="AMP-bd_C_sf"/>
</dbReference>
<dbReference type="PANTHER" id="PTHR45527">
    <property type="entry name" value="NONRIBOSOMAL PEPTIDE SYNTHETASE"/>
    <property type="match status" value="1"/>
</dbReference>
<evidence type="ECO:0000256" key="3">
    <source>
        <dbReference type="ARBA" id="ARBA00007441"/>
    </source>
</evidence>
<dbReference type="InterPro" id="IPR020802">
    <property type="entry name" value="TesA-like"/>
</dbReference>
<dbReference type="SUPFAM" id="SSF56801">
    <property type="entry name" value="Acetyl-CoA synthetase-like"/>
    <property type="match status" value="1"/>
</dbReference>
<evidence type="ECO:0000256" key="2">
    <source>
        <dbReference type="ARBA" id="ARBA00001957"/>
    </source>
</evidence>
<dbReference type="SUPFAM" id="SSF53474">
    <property type="entry name" value="alpha/beta-Hydrolases"/>
    <property type="match status" value="1"/>
</dbReference>
<evidence type="ECO:0000313" key="11">
    <source>
        <dbReference type="Proteomes" id="UP000192441"/>
    </source>
</evidence>
<dbReference type="InterPro" id="IPR004839">
    <property type="entry name" value="Aminotransferase_I/II_large"/>
</dbReference>
<dbReference type="InterPro" id="IPR009081">
    <property type="entry name" value="PP-bd_ACP"/>
</dbReference>
<evidence type="ECO:0000256" key="8">
    <source>
        <dbReference type="ARBA" id="ARBA00022898"/>
    </source>
</evidence>
<dbReference type="GO" id="GO:0044550">
    <property type="term" value="P:secondary metabolite biosynthetic process"/>
    <property type="evidence" value="ECO:0007669"/>
    <property type="project" value="TreeGrafter"/>
</dbReference>
<dbReference type="SUPFAM" id="SSF53383">
    <property type="entry name" value="PLP-dependent transferases"/>
    <property type="match status" value="1"/>
</dbReference>
<dbReference type="GO" id="GO:0043041">
    <property type="term" value="P:amino acid activation for nonribosomal peptide biosynthetic process"/>
    <property type="evidence" value="ECO:0007669"/>
    <property type="project" value="TreeGrafter"/>
</dbReference>
<keyword evidence="8" id="KW-0663">Pyridoxal phosphate</keyword>
<dbReference type="GO" id="GO:0031177">
    <property type="term" value="F:phosphopantetheine binding"/>
    <property type="evidence" value="ECO:0007669"/>
    <property type="project" value="InterPro"/>
</dbReference>
<dbReference type="InterPro" id="IPR015424">
    <property type="entry name" value="PyrdxlP-dep_Trfase"/>
</dbReference>
<dbReference type="Gene3D" id="3.40.640.10">
    <property type="entry name" value="Type I PLP-dependent aspartate aminotransferase-like (Major domain)"/>
    <property type="match status" value="1"/>
</dbReference>
<evidence type="ECO:0000259" key="9">
    <source>
        <dbReference type="PROSITE" id="PS50075"/>
    </source>
</evidence>
<dbReference type="Gene3D" id="3.40.50.980">
    <property type="match status" value="1"/>
</dbReference>
<dbReference type="InterPro" id="IPR006162">
    <property type="entry name" value="Ppantetheine_attach_site"/>
</dbReference>
<dbReference type="InterPro" id="IPR029058">
    <property type="entry name" value="AB_hydrolase_fold"/>
</dbReference>
<dbReference type="Pfam" id="PF00550">
    <property type="entry name" value="PP-binding"/>
    <property type="match status" value="1"/>
</dbReference>
<keyword evidence="7" id="KW-0808">Transferase</keyword>
<dbReference type="InterPro" id="IPR025110">
    <property type="entry name" value="AMP-bd_C"/>
</dbReference>
<dbReference type="AlphaFoldDB" id="A0AA91LRB2"/>
<dbReference type="InterPro" id="IPR000873">
    <property type="entry name" value="AMP-dep_synth/lig_dom"/>
</dbReference>
<dbReference type="GO" id="GO:0008483">
    <property type="term" value="F:transaminase activity"/>
    <property type="evidence" value="ECO:0007669"/>
    <property type="project" value="UniProtKB-KW"/>
</dbReference>
<sequence>MWEIWGALLHGGRLVVVPESVARTPQAFHDLLTTEHVSVLTQTPSAVGVLAPEGLESTALVIGAEACPADLVDRWAPGRVMVNVYGPTETTMWASKSAPLTPASGAPPIGSPVPGAAFFVLDGWLRPVPTGVVGELYLAGRGVGCGYWHRSGLTASRYVACPFGAPGQRMYRTGDLVRWRPDGQLDYLGRADEQVKIRGYRIELGEIQSALSGLDGVEQAAVIAREDRPGDKRLVGYVTGTADPAQIREKLAERLPGYMVPAAVVALDAMPLTPNGKLDTRALPAPEYSVGHYSAPATAVEETLAGIYAQILGVERVGVDDSFFDLGGDSISAMRLVATIKVALAADVAIPTVFEAPTVRGLSQRIQTDTASLPDVLPVQTLKNGTGVPLFCIHAASGVSWPYQALGAHLDCPIIGLQQTLQGEEDEPRSIREMAENYADRIQNIYPSGPYKLLGWSFGGVVAHEVAVELQRRGRVVAGLVLLDAQPALDSSMLRPNALAEKDILEEVLRLCRIDVPEQDEPLTYEQAEKLVGERGAGELGRYRQVLDSIVRHTNDNVALYQAHQPDVFEGNVAIFAAAHRGSYLRRSWRPYVAGGLAVHPTDCTHQEMLTAQALSKYANQLGQVVAPVHVPRPATVAVSRLQPYAAPAFAEMSALGAHNGTVDLGVGYPDEDGPPAMLQAAQHAIADGFNQYPPGTGIAALRQAIAGQRKRHFGVEYDPDSEVLVTVGATEAVASAVLGLVEPGSEVVLIEPFYDSYSPVVAMAGARRVIVQLVPDGNGFALDVDALRRAVTPRTRALIVNSPHNPTGLVLTADELAAVAEIAADADLLVISDEVYEQLVYPSPRGHRHLPLAGFDGMAERTITVSSASKMFNCTGWRIGWACGPAELVAGVRTAKQHLSYVGGAPFEHAVALALNSEDAWLVARRNLLRARRDRLATALAQLGFGVHDSAGTYFLCADPRPLGYDDSTAFCAALADNAQVVAMPMSDYCDSAAEHAAVWNHLVRFNFAKKDTTLDEAIRRLAALRNGR</sequence>
<dbReference type="Pfam" id="PF00975">
    <property type="entry name" value="Thioesterase"/>
    <property type="match status" value="1"/>
</dbReference>
<dbReference type="Gene3D" id="2.30.38.10">
    <property type="entry name" value="Luciferase, Domain 3"/>
    <property type="match status" value="1"/>
</dbReference>
<name>A0AA91LRB2_9MYCO</name>
<comment type="cofactor">
    <cofactor evidence="1">
        <name>pyridoxal 5'-phosphate</name>
        <dbReference type="ChEBI" id="CHEBI:597326"/>
    </cofactor>
</comment>
<dbReference type="InterPro" id="IPR001031">
    <property type="entry name" value="Thioesterase"/>
</dbReference>
<gene>
    <name evidence="10" type="ORF">BST20_28450</name>
</gene>
<dbReference type="GO" id="GO:0072330">
    <property type="term" value="P:monocarboxylic acid biosynthetic process"/>
    <property type="evidence" value="ECO:0007669"/>
    <property type="project" value="UniProtKB-ARBA"/>
</dbReference>
<dbReference type="Gene3D" id="3.30.300.30">
    <property type="match status" value="1"/>
</dbReference>
<dbReference type="InterPro" id="IPR015421">
    <property type="entry name" value="PyrdxlP-dep_Trfase_major"/>
</dbReference>
<dbReference type="SMART" id="SM00823">
    <property type="entry name" value="PKS_PP"/>
    <property type="match status" value="1"/>
</dbReference>
<dbReference type="FunFam" id="1.10.1200.10:FF:000016">
    <property type="entry name" value="Non-ribosomal peptide synthase"/>
    <property type="match status" value="1"/>
</dbReference>
<dbReference type="FunFam" id="3.30.300.30:FF:000010">
    <property type="entry name" value="Enterobactin synthetase component F"/>
    <property type="match status" value="1"/>
</dbReference>
<organism evidence="10 11">
    <name type="scientific">Mycobacterium branderi</name>
    <dbReference type="NCBI Taxonomy" id="43348"/>
    <lineage>
        <taxon>Bacteria</taxon>
        <taxon>Bacillati</taxon>
        <taxon>Actinomycetota</taxon>
        <taxon>Actinomycetes</taxon>
        <taxon>Mycobacteriales</taxon>
        <taxon>Mycobacteriaceae</taxon>
        <taxon>Mycobacterium</taxon>
    </lineage>
</organism>
<comment type="caution">
    <text evidence="10">The sequence shown here is derived from an EMBL/GenBank/DDBJ whole genome shotgun (WGS) entry which is preliminary data.</text>
</comment>
<reference evidence="10 11" key="1">
    <citation type="submission" date="2016-12" db="EMBL/GenBank/DDBJ databases">
        <title>The new phylogeny of genus Mycobacterium.</title>
        <authorList>
            <person name="Tortoli E."/>
            <person name="Trovato A."/>
            <person name="Cirillo D.M."/>
        </authorList>
    </citation>
    <scope>NUCLEOTIDE SEQUENCE [LARGE SCALE GENOMIC DNA]</scope>
    <source>
        <strain evidence="10 11">DSM 44624</strain>
    </source>
</reference>
<dbReference type="Pfam" id="PF00501">
    <property type="entry name" value="AMP-binding"/>
    <property type="match status" value="1"/>
</dbReference>
<dbReference type="EMBL" id="MVHM01000038">
    <property type="protein sequence ID" value="ORA28893.1"/>
    <property type="molecule type" value="Genomic_DNA"/>
</dbReference>
<proteinExistence type="inferred from homology"/>
<protein>
    <recommendedName>
        <fullName evidence="9">Carrier domain-containing protein</fullName>
    </recommendedName>
</protein>
<evidence type="ECO:0000256" key="4">
    <source>
        <dbReference type="ARBA" id="ARBA00022450"/>
    </source>
</evidence>
<feature type="domain" description="Carrier" evidence="9">
    <location>
        <begin position="295"/>
        <end position="370"/>
    </location>
</feature>
<dbReference type="SMART" id="SM00824">
    <property type="entry name" value="PKS_TE"/>
    <property type="match status" value="1"/>
</dbReference>
<evidence type="ECO:0000313" key="10">
    <source>
        <dbReference type="EMBL" id="ORA28893.1"/>
    </source>
</evidence>
<dbReference type="Gene3D" id="3.40.50.1820">
    <property type="entry name" value="alpha/beta hydrolase"/>
    <property type="match status" value="1"/>
</dbReference>
<evidence type="ECO:0000256" key="1">
    <source>
        <dbReference type="ARBA" id="ARBA00001933"/>
    </source>
</evidence>
<dbReference type="PROSITE" id="PS00012">
    <property type="entry name" value="PHOSPHOPANTETHEINE"/>
    <property type="match status" value="1"/>
</dbReference>
<dbReference type="Proteomes" id="UP000192441">
    <property type="component" value="Unassembled WGS sequence"/>
</dbReference>
<dbReference type="Pfam" id="PF13193">
    <property type="entry name" value="AMP-binding_C"/>
    <property type="match status" value="1"/>
</dbReference>
<comment type="similarity">
    <text evidence="3">Belongs to the class-I pyridoxal-phosphate-dependent aminotransferase family.</text>
</comment>
<dbReference type="InterPro" id="IPR015422">
    <property type="entry name" value="PyrdxlP-dep_Trfase_small"/>
</dbReference>
<dbReference type="InterPro" id="IPR020806">
    <property type="entry name" value="PKS_PP-bd"/>
</dbReference>
<evidence type="ECO:0000256" key="6">
    <source>
        <dbReference type="ARBA" id="ARBA00022576"/>
    </source>
</evidence>
<dbReference type="InterPro" id="IPR036736">
    <property type="entry name" value="ACP-like_sf"/>
</dbReference>
<keyword evidence="4" id="KW-0596">Phosphopantetheine</keyword>
<keyword evidence="5" id="KW-0597">Phosphoprotein</keyword>
<evidence type="ECO:0000256" key="7">
    <source>
        <dbReference type="ARBA" id="ARBA00022679"/>
    </source>
</evidence>
<evidence type="ECO:0000256" key="5">
    <source>
        <dbReference type="ARBA" id="ARBA00022553"/>
    </source>
</evidence>
<dbReference type="GO" id="GO:0005829">
    <property type="term" value="C:cytosol"/>
    <property type="evidence" value="ECO:0007669"/>
    <property type="project" value="TreeGrafter"/>
</dbReference>
<accession>A0AA91LRB2</accession>
<keyword evidence="6" id="KW-0032">Aminotransferase</keyword>
<comment type="cofactor">
    <cofactor evidence="2">
        <name>pantetheine 4'-phosphate</name>
        <dbReference type="ChEBI" id="CHEBI:47942"/>
    </cofactor>
</comment>
<dbReference type="Pfam" id="PF00155">
    <property type="entry name" value="Aminotran_1_2"/>
    <property type="match status" value="1"/>
</dbReference>
<dbReference type="Gene3D" id="3.90.1150.10">
    <property type="entry name" value="Aspartate Aminotransferase, domain 1"/>
    <property type="match status" value="1"/>
</dbReference>
<dbReference type="PROSITE" id="PS50075">
    <property type="entry name" value="CARRIER"/>
    <property type="match status" value="1"/>
</dbReference>